<comment type="similarity">
    <text evidence="6">Belongs to the binding-protein-dependent transport system permease family.</text>
</comment>
<name>A0ABQ3ECY3_9GAMM</name>
<dbReference type="InterPro" id="IPR035906">
    <property type="entry name" value="MetI-like_sf"/>
</dbReference>
<dbReference type="SUPFAM" id="SSF161098">
    <property type="entry name" value="MetI-like"/>
    <property type="match status" value="1"/>
</dbReference>
<evidence type="ECO:0000259" key="7">
    <source>
        <dbReference type="PROSITE" id="PS50928"/>
    </source>
</evidence>
<dbReference type="InterPro" id="IPR000515">
    <property type="entry name" value="MetI-like"/>
</dbReference>
<evidence type="ECO:0000313" key="9">
    <source>
        <dbReference type="Proteomes" id="UP000646745"/>
    </source>
</evidence>
<dbReference type="InterPro" id="IPR051204">
    <property type="entry name" value="ABC_transp_perm/SBD"/>
</dbReference>
<evidence type="ECO:0000256" key="5">
    <source>
        <dbReference type="ARBA" id="ARBA00023136"/>
    </source>
</evidence>
<keyword evidence="4 6" id="KW-1133">Transmembrane helix</keyword>
<comment type="caution">
    <text evidence="8">The sequence shown here is derived from an EMBL/GenBank/DDBJ whole genome shotgun (WGS) entry which is preliminary data.</text>
</comment>
<comment type="subcellular location">
    <subcellularLocation>
        <location evidence="1 6">Cell membrane</location>
        <topology evidence="1 6">Multi-pass membrane protein</topology>
    </subcellularLocation>
</comment>
<dbReference type="PANTHER" id="PTHR30177">
    <property type="entry name" value="GLYCINE BETAINE/L-PROLINE TRANSPORT SYSTEM PERMEASE PROTEIN PROW"/>
    <property type="match status" value="1"/>
</dbReference>
<feature type="domain" description="ABC transmembrane type-1" evidence="7">
    <location>
        <begin position="69"/>
        <end position="250"/>
    </location>
</feature>
<evidence type="ECO:0000256" key="3">
    <source>
        <dbReference type="ARBA" id="ARBA00022692"/>
    </source>
</evidence>
<dbReference type="CDD" id="cd06261">
    <property type="entry name" value="TM_PBP2"/>
    <property type="match status" value="1"/>
</dbReference>
<evidence type="ECO:0000256" key="2">
    <source>
        <dbReference type="ARBA" id="ARBA00022448"/>
    </source>
</evidence>
<gene>
    <name evidence="8" type="ORF">GCM10009038_34050</name>
</gene>
<keyword evidence="3 6" id="KW-0812">Transmembrane</keyword>
<feature type="transmembrane region" description="Helical" evidence="6">
    <location>
        <begin position="115"/>
        <end position="138"/>
    </location>
</feature>
<dbReference type="PROSITE" id="PS50928">
    <property type="entry name" value="ABC_TM1"/>
    <property type="match status" value="1"/>
</dbReference>
<accession>A0ABQ3ECY3</accession>
<proteinExistence type="inferred from homology"/>
<dbReference type="Pfam" id="PF00528">
    <property type="entry name" value="BPD_transp_1"/>
    <property type="match status" value="1"/>
</dbReference>
<protein>
    <submittedName>
        <fullName evidence="8">Osmoprotectant uptake system permease</fullName>
    </submittedName>
</protein>
<evidence type="ECO:0000313" key="8">
    <source>
        <dbReference type="EMBL" id="GHB32421.1"/>
    </source>
</evidence>
<dbReference type="PANTHER" id="PTHR30177:SF32">
    <property type="entry name" value="GLYCINE BETAINE UPTAKE SYSTEM PERMEASE PROTEIN YEHW"/>
    <property type="match status" value="1"/>
</dbReference>
<evidence type="ECO:0000256" key="4">
    <source>
        <dbReference type="ARBA" id="ARBA00022989"/>
    </source>
</evidence>
<sequence>MNAPVASSHRASRLTQVRARASGNLVLGGLIIVLVALTLGMGALEPLFHALFPELRNPLYARDSFLNLMLAHIGLVLVSSLISVTIGIAAGLFVTRPVGREFEPMVSSLAAIGQTFPPAAVLAIAVPLAGFGFAPTIIALSLYGLLPVIQNTIAGLGTVPQTTLEAARGNGMSRTQILMRVELPLAMRVIIAGIRVSVIINIGTATIGSTVGAKSLGTPLIAGLVGNNLAYVIQGALLVGLLAIVTDLLFERLERRYSFGG</sequence>
<dbReference type="RefSeq" id="WP_229809184.1">
    <property type="nucleotide sequence ID" value="NZ_BMZI01000008.1"/>
</dbReference>
<dbReference type="Proteomes" id="UP000646745">
    <property type="component" value="Unassembled WGS sequence"/>
</dbReference>
<feature type="transmembrane region" description="Helical" evidence="6">
    <location>
        <begin position="21"/>
        <end position="44"/>
    </location>
</feature>
<feature type="transmembrane region" description="Helical" evidence="6">
    <location>
        <begin position="185"/>
        <end position="209"/>
    </location>
</feature>
<reference evidence="9" key="1">
    <citation type="journal article" date="2019" name="Int. J. Syst. Evol. Microbiol.">
        <title>The Global Catalogue of Microorganisms (GCM) 10K type strain sequencing project: providing services to taxonomists for standard genome sequencing and annotation.</title>
        <authorList>
            <consortium name="The Broad Institute Genomics Platform"/>
            <consortium name="The Broad Institute Genome Sequencing Center for Infectious Disease"/>
            <person name="Wu L."/>
            <person name="Ma J."/>
        </authorList>
    </citation>
    <scope>NUCLEOTIDE SEQUENCE [LARGE SCALE GENOMIC DNA]</scope>
    <source>
        <strain evidence="9">KCTC 32998</strain>
    </source>
</reference>
<keyword evidence="9" id="KW-1185">Reference proteome</keyword>
<dbReference type="EMBL" id="BMZI01000008">
    <property type="protein sequence ID" value="GHB32421.1"/>
    <property type="molecule type" value="Genomic_DNA"/>
</dbReference>
<evidence type="ECO:0000256" key="1">
    <source>
        <dbReference type="ARBA" id="ARBA00004651"/>
    </source>
</evidence>
<feature type="transmembrane region" description="Helical" evidence="6">
    <location>
        <begin position="64"/>
        <end position="94"/>
    </location>
</feature>
<dbReference type="Gene3D" id="1.10.3720.10">
    <property type="entry name" value="MetI-like"/>
    <property type="match status" value="1"/>
</dbReference>
<keyword evidence="2 6" id="KW-0813">Transport</keyword>
<organism evidence="8 9">
    <name type="scientific">Salinicola rhizosphaerae</name>
    <dbReference type="NCBI Taxonomy" id="1443141"/>
    <lineage>
        <taxon>Bacteria</taxon>
        <taxon>Pseudomonadati</taxon>
        <taxon>Pseudomonadota</taxon>
        <taxon>Gammaproteobacteria</taxon>
        <taxon>Oceanospirillales</taxon>
        <taxon>Halomonadaceae</taxon>
        <taxon>Salinicola</taxon>
    </lineage>
</organism>
<keyword evidence="5 6" id="KW-0472">Membrane</keyword>
<evidence type="ECO:0000256" key="6">
    <source>
        <dbReference type="RuleBase" id="RU363032"/>
    </source>
</evidence>
<feature type="transmembrane region" description="Helical" evidence="6">
    <location>
        <begin position="229"/>
        <end position="250"/>
    </location>
</feature>